<dbReference type="InterPro" id="IPR014876">
    <property type="entry name" value="DEK_C"/>
</dbReference>
<feature type="compositionally biased region" description="Acidic residues" evidence="1">
    <location>
        <begin position="69"/>
        <end position="85"/>
    </location>
</feature>
<evidence type="ECO:0000313" key="4">
    <source>
        <dbReference type="EMBL" id="CAB9524131.1"/>
    </source>
</evidence>
<evidence type="ECO:0000259" key="2">
    <source>
        <dbReference type="PROSITE" id="PS51925"/>
    </source>
</evidence>
<dbReference type="PROSITE" id="PS51925">
    <property type="entry name" value="SWIB_MDM2"/>
    <property type="match status" value="2"/>
</dbReference>
<reference evidence="4" key="1">
    <citation type="submission" date="2020-06" db="EMBL/GenBank/DDBJ databases">
        <authorList>
            <consortium name="Plant Systems Biology data submission"/>
        </authorList>
    </citation>
    <scope>NUCLEOTIDE SEQUENCE</scope>
    <source>
        <strain evidence="4">D6</strain>
    </source>
</reference>
<accession>A0A9N8ERF1</accession>
<name>A0A9N8ERF1_9STRA</name>
<dbReference type="Pfam" id="PF02201">
    <property type="entry name" value="SWIB"/>
    <property type="match status" value="2"/>
</dbReference>
<dbReference type="Gene3D" id="1.10.10.60">
    <property type="entry name" value="Homeodomain-like"/>
    <property type="match status" value="1"/>
</dbReference>
<feature type="domain" description="DEK-C" evidence="3">
    <location>
        <begin position="12"/>
        <end position="68"/>
    </location>
</feature>
<sequence length="287" mass="32445">MASPSHDDEDEELSDATIQSAIDELLPKVDLATTGVKKFRKLLSKHLGGMDLTSRTKFITAALTKAINDMEDNESDEEASSSEDEAPQKTVKKKKGGLQAPKELSPKLAKFLHASELSRPQIVKGLWDYIKEHDLQNPDNRKEILLDAKMKKVFGCDKFTMFSMNKYISHHCHPFPPLDLSSKSKKTPPKRKASSKDDKSGKKKQKGTQPPWRLSDALADVLGVDTCARPQVVSKLWDYIKANELQNPNDKREILCNDKLKKIFDNHQTVTMFSMNKFISKHLLEKV</sequence>
<dbReference type="OrthoDB" id="10251073at2759"/>
<dbReference type="SUPFAM" id="SSF109715">
    <property type="entry name" value="DEK C-terminal domain"/>
    <property type="match status" value="1"/>
</dbReference>
<feature type="compositionally biased region" description="Basic residues" evidence="1">
    <location>
        <begin position="183"/>
        <end position="193"/>
    </location>
</feature>
<feature type="domain" description="DM2" evidence="2">
    <location>
        <begin position="207"/>
        <end position="285"/>
    </location>
</feature>
<dbReference type="Proteomes" id="UP001153069">
    <property type="component" value="Unassembled WGS sequence"/>
</dbReference>
<dbReference type="SMART" id="SM00151">
    <property type="entry name" value="SWIB"/>
    <property type="match status" value="2"/>
</dbReference>
<dbReference type="Gene3D" id="1.10.245.10">
    <property type="entry name" value="SWIB/MDM2 domain"/>
    <property type="match status" value="2"/>
</dbReference>
<keyword evidence="5" id="KW-1185">Reference proteome</keyword>
<dbReference type="PANTHER" id="PTHR13844">
    <property type="entry name" value="SWI/SNF-RELATED MATRIX-ASSOCIATED ACTIN-DEPENDENT REGULATOR OF CHROMATIN SUBFAMILY D"/>
    <property type="match status" value="1"/>
</dbReference>
<dbReference type="SUPFAM" id="SSF47592">
    <property type="entry name" value="SWIB/MDM2 domain"/>
    <property type="match status" value="2"/>
</dbReference>
<evidence type="ECO:0000259" key="3">
    <source>
        <dbReference type="PROSITE" id="PS51998"/>
    </source>
</evidence>
<feature type="region of interest" description="Disordered" evidence="1">
    <location>
        <begin position="69"/>
        <end position="100"/>
    </location>
</feature>
<dbReference type="AlphaFoldDB" id="A0A9N8ERF1"/>
<gene>
    <name evidence="4" type="ORF">SEMRO_1497_G277650.1</name>
</gene>
<dbReference type="PROSITE" id="PS51998">
    <property type="entry name" value="DEK_C"/>
    <property type="match status" value="1"/>
</dbReference>
<protein>
    <submittedName>
        <fullName evidence="4">Upstream activation factor subunit</fullName>
    </submittedName>
</protein>
<feature type="domain" description="DM2" evidence="2">
    <location>
        <begin position="97"/>
        <end position="174"/>
    </location>
</feature>
<dbReference type="InterPro" id="IPR003121">
    <property type="entry name" value="SWIB_MDM2_domain"/>
</dbReference>
<proteinExistence type="predicted"/>
<evidence type="ECO:0000313" key="5">
    <source>
        <dbReference type="Proteomes" id="UP001153069"/>
    </source>
</evidence>
<dbReference type="Pfam" id="PF08766">
    <property type="entry name" value="DEK_C"/>
    <property type="match status" value="1"/>
</dbReference>
<evidence type="ECO:0000256" key="1">
    <source>
        <dbReference type="SAM" id="MobiDB-lite"/>
    </source>
</evidence>
<feature type="region of interest" description="Disordered" evidence="1">
    <location>
        <begin position="179"/>
        <end position="211"/>
    </location>
</feature>
<dbReference type="CDD" id="cd10567">
    <property type="entry name" value="SWIB-MDM2_like"/>
    <property type="match status" value="2"/>
</dbReference>
<comment type="caution">
    <text evidence="4">The sequence shown here is derived from an EMBL/GenBank/DDBJ whole genome shotgun (WGS) entry which is preliminary data.</text>
</comment>
<dbReference type="InterPro" id="IPR036885">
    <property type="entry name" value="SWIB_MDM2_dom_sf"/>
</dbReference>
<dbReference type="InterPro" id="IPR019835">
    <property type="entry name" value="SWIB_domain"/>
</dbReference>
<dbReference type="EMBL" id="CAICTM010001495">
    <property type="protein sequence ID" value="CAB9524131.1"/>
    <property type="molecule type" value="Genomic_DNA"/>
</dbReference>
<organism evidence="4 5">
    <name type="scientific">Seminavis robusta</name>
    <dbReference type="NCBI Taxonomy" id="568900"/>
    <lineage>
        <taxon>Eukaryota</taxon>
        <taxon>Sar</taxon>
        <taxon>Stramenopiles</taxon>
        <taxon>Ochrophyta</taxon>
        <taxon>Bacillariophyta</taxon>
        <taxon>Bacillariophyceae</taxon>
        <taxon>Bacillariophycidae</taxon>
        <taxon>Naviculales</taxon>
        <taxon>Naviculaceae</taxon>
        <taxon>Seminavis</taxon>
    </lineage>
</organism>